<reference evidence="1 2" key="1">
    <citation type="journal article" date="2014" name="Genome Announc.">
        <title>Complete Closed Genome Sequences of Three Bibersteinia trehalosi Nasopharyngeal Isolates from Cattle with Shipping Fever.</title>
        <authorList>
            <person name="Harhay G.P."/>
            <person name="McVey D.S."/>
            <person name="Koren S."/>
            <person name="Phillippy A.M."/>
            <person name="Bono J."/>
            <person name="Harhay D.M."/>
            <person name="Clawson M.L."/>
            <person name="Heaton M.P."/>
            <person name="Chitko-McKown C.G."/>
            <person name="Korlach J."/>
            <person name="Smith T.P."/>
        </authorList>
    </citation>
    <scope>NUCLEOTIDE SEQUENCE [LARGE SCALE GENOMIC DNA]</scope>
    <source>
        <strain evidence="1 2">USDA-ARS-USMARC-188</strain>
    </source>
</reference>
<dbReference type="KEGG" id="btre:F542_12650"/>
<evidence type="ECO:0000313" key="2">
    <source>
        <dbReference type="Proteomes" id="UP000019091"/>
    </source>
</evidence>
<protein>
    <submittedName>
        <fullName evidence="1">Uncharacterized protein</fullName>
    </submittedName>
</protein>
<sequence>MVNNLILKFILYFNFLSRKMPYCQIAKHNLQVSIAKIPISGKLSTVLQIVEVRMP</sequence>
<dbReference type="Proteomes" id="UP000019091">
    <property type="component" value="Chromosome"/>
</dbReference>
<organism evidence="1 2">
    <name type="scientific">Bibersteinia trehalosi USDA-ARS-USMARC-188</name>
    <dbReference type="NCBI Taxonomy" id="1263829"/>
    <lineage>
        <taxon>Bacteria</taxon>
        <taxon>Pseudomonadati</taxon>
        <taxon>Pseudomonadota</taxon>
        <taxon>Gammaproteobacteria</taxon>
        <taxon>Pasteurellales</taxon>
        <taxon>Pasteurellaceae</taxon>
        <taxon>Bibersteinia</taxon>
    </lineage>
</organism>
<accession>A0A4V7IAC2</accession>
<name>A0A4V7IAC2_BIBTR</name>
<proteinExistence type="predicted"/>
<dbReference type="EMBL" id="CP006954">
    <property type="protein sequence ID" value="AHG81983.1"/>
    <property type="molecule type" value="Genomic_DNA"/>
</dbReference>
<gene>
    <name evidence="1" type="ORF">F542_12650</name>
</gene>
<evidence type="ECO:0000313" key="1">
    <source>
        <dbReference type="EMBL" id="AHG81983.1"/>
    </source>
</evidence>
<dbReference type="AlphaFoldDB" id="A0A4V7IAC2"/>